<keyword evidence="1" id="KW-0812">Transmembrane</keyword>
<evidence type="ECO:0000313" key="3">
    <source>
        <dbReference type="Proteomes" id="UP000270620"/>
    </source>
</evidence>
<dbReference type="InterPro" id="IPR024422">
    <property type="entry name" value="Protein_unknown_function_OB"/>
</dbReference>
<protein>
    <recommendedName>
        <fullName evidence="4">tRNA_anti-like</fullName>
    </recommendedName>
</protein>
<organism evidence="2 3">
    <name type="scientific">Mangrovimonas spongiae</name>
    <dbReference type="NCBI Taxonomy" id="2494697"/>
    <lineage>
        <taxon>Bacteria</taxon>
        <taxon>Pseudomonadati</taxon>
        <taxon>Bacteroidota</taxon>
        <taxon>Flavobacteriia</taxon>
        <taxon>Flavobacteriales</taxon>
        <taxon>Flavobacteriaceae</taxon>
        <taxon>Mangrovimonas</taxon>
    </lineage>
</organism>
<evidence type="ECO:0000256" key="1">
    <source>
        <dbReference type="SAM" id="Phobius"/>
    </source>
</evidence>
<dbReference type="Pfam" id="PF12869">
    <property type="entry name" value="tRNA_anti-like"/>
    <property type="match status" value="1"/>
</dbReference>
<dbReference type="AlphaFoldDB" id="A0A3R9PJK5"/>
<evidence type="ECO:0008006" key="4">
    <source>
        <dbReference type="Google" id="ProtNLM"/>
    </source>
</evidence>
<keyword evidence="1" id="KW-0472">Membrane</keyword>
<sequence>MKKIGVILIILIVGAVIGYNYVFKNHRNIETEKAQHTLTSKQVANEFSINPNSSQSKYLNKTIEVSGVITEINPNEIVIDNTIVCLFKNLEKQPKLTQITIKGRFIGYDDLLEQVKLDQCIIINY</sequence>
<accession>A0A3R9PJK5</accession>
<dbReference type="EMBL" id="RWBG01000003">
    <property type="protein sequence ID" value="RSK39704.1"/>
    <property type="molecule type" value="Genomic_DNA"/>
</dbReference>
<evidence type="ECO:0000313" key="2">
    <source>
        <dbReference type="EMBL" id="RSK39704.1"/>
    </source>
</evidence>
<reference evidence="2 3" key="1">
    <citation type="submission" date="2018-12" db="EMBL/GenBank/DDBJ databases">
        <title>Mangrovimonas spongiae sp. nov., a novel member of the genus Mangrovimonas isolated from marine sponge.</title>
        <authorList>
            <person name="Zhuang L."/>
            <person name="Luo L."/>
        </authorList>
    </citation>
    <scope>NUCLEOTIDE SEQUENCE [LARGE SCALE GENOMIC DNA]</scope>
    <source>
        <strain evidence="2 3">HN-E26</strain>
    </source>
</reference>
<gene>
    <name evidence="2" type="ORF">EJA19_07400</name>
</gene>
<keyword evidence="1" id="KW-1133">Transmembrane helix</keyword>
<name>A0A3R9PJK5_9FLAO</name>
<dbReference type="OrthoDB" id="1449127at2"/>
<comment type="caution">
    <text evidence="2">The sequence shown here is derived from an EMBL/GenBank/DDBJ whole genome shotgun (WGS) entry which is preliminary data.</text>
</comment>
<proteinExistence type="predicted"/>
<dbReference type="RefSeq" id="WP_125467728.1">
    <property type="nucleotide sequence ID" value="NZ_RWBG01000003.1"/>
</dbReference>
<dbReference type="Proteomes" id="UP000270620">
    <property type="component" value="Unassembled WGS sequence"/>
</dbReference>
<feature type="transmembrane region" description="Helical" evidence="1">
    <location>
        <begin position="6"/>
        <end position="23"/>
    </location>
</feature>
<keyword evidence="3" id="KW-1185">Reference proteome</keyword>